<dbReference type="PROSITE" id="PS50887">
    <property type="entry name" value="GGDEF"/>
    <property type="match status" value="1"/>
</dbReference>
<accession>A0A370DAX2</accession>
<dbReference type="AlphaFoldDB" id="A0A370DAX2"/>
<dbReference type="Gene3D" id="3.30.70.270">
    <property type="match status" value="1"/>
</dbReference>
<dbReference type="InterPro" id="IPR050469">
    <property type="entry name" value="Diguanylate_Cyclase"/>
</dbReference>
<comment type="catalytic activity">
    <reaction evidence="3">
        <text>2 GTP = 3',3'-c-di-GMP + 2 diphosphate</text>
        <dbReference type="Rhea" id="RHEA:24898"/>
        <dbReference type="ChEBI" id="CHEBI:33019"/>
        <dbReference type="ChEBI" id="CHEBI:37565"/>
        <dbReference type="ChEBI" id="CHEBI:58805"/>
        <dbReference type="EC" id="2.7.7.65"/>
    </reaction>
</comment>
<dbReference type="CDD" id="cd01949">
    <property type="entry name" value="GGDEF"/>
    <property type="match status" value="1"/>
</dbReference>
<proteinExistence type="predicted"/>
<dbReference type="GO" id="GO:0052621">
    <property type="term" value="F:diguanylate cyclase activity"/>
    <property type="evidence" value="ECO:0007669"/>
    <property type="project" value="UniProtKB-EC"/>
</dbReference>
<dbReference type="SUPFAM" id="SSF55073">
    <property type="entry name" value="Nucleotide cyclase"/>
    <property type="match status" value="1"/>
</dbReference>
<dbReference type="SMART" id="SM00267">
    <property type="entry name" value="GGDEF"/>
    <property type="match status" value="1"/>
</dbReference>
<sequence>MIQFPKFISTRSTLFGFAAVILLCAAIIVTLLIQIDVWSRSAFDLVKNNTQQVRLVMTMRDAVQKREMTIQRMINMKEVFDRDEEATRFHHMAGVYANAREQLMKTMVDTTLLDNLKKLDESVAYAQPYHNNLVEALIFGGVDAGDIEAIFREGRAASTSVLFLLDRIVENQAKTHKNVVAEYELSRLYTLIGIALIFCVIAVVVVVALRTSGRQFSRVSRMTIIDDVSGTYNRRYFDMVLEEEWKRSMREYTPLSLLMVDIDYFKAYNDSFGHQLGDICLFTVGKVLSGQLKRTADFTARYGGEEFAIVLPNTSVEHARLLAERLRRSVEEARIKAGKEDVSPWVTVSIGLATTTAEFDQSSAVLVRAADTCLYESKRNGRNRVSDKMVDDLA</sequence>
<keyword evidence="4" id="KW-1133">Transmembrane helix</keyword>
<dbReference type="FunFam" id="3.30.70.270:FF:000001">
    <property type="entry name" value="Diguanylate cyclase domain protein"/>
    <property type="match status" value="1"/>
</dbReference>
<dbReference type="Pfam" id="PF00990">
    <property type="entry name" value="GGDEF"/>
    <property type="match status" value="1"/>
</dbReference>
<keyword evidence="4" id="KW-0812">Transmembrane</keyword>
<dbReference type="Proteomes" id="UP000254266">
    <property type="component" value="Unassembled WGS sequence"/>
</dbReference>
<dbReference type="PANTHER" id="PTHR45138">
    <property type="entry name" value="REGULATORY COMPONENTS OF SENSORY TRANSDUCTION SYSTEM"/>
    <property type="match status" value="1"/>
</dbReference>
<comment type="cofactor">
    <cofactor evidence="1">
        <name>Mg(2+)</name>
        <dbReference type="ChEBI" id="CHEBI:18420"/>
    </cofactor>
</comment>
<keyword evidence="4" id="KW-0472">Membrane</keyword>
<protein>
    <recommendedName>
        <fullName evidence="2">diguanylate cyclase</fullName>
        <ecNumber evidence="2">2.7.7.65</ecNumber>
    </recommendedName>
</protein>
<reference evidence="6 7" key="1">
    <citation type="journal article" date="2018" name="ISME J.">
        <title>Endosymbiont genomes yield clues of tubeworm success.</title>
        <authorList>
            <person name="Li Y."/>
            <person name="Liles M.R."/>
            <person name="Halanych K.M."/>
        </authorList>
    </citation>
    <scope>NUCLEOTIDE SEQUENCE [LARGE SCALE GENOMIC DNA]</scope>
    <source>
        <strain evidence="6">A1464</strain>
    </source>
</reference>
<dbReference type="GO" id="GO:0043709">
    <property type="term" value="P:cell adhesion involved in single-species biofilm formation"/>
    <property type="evidence" value="ECO:0007669"/>
    <property type="project" value="TreeGrafter"/>
</dbReference>
<evidence type="ECO:0000256" key="2">
    <source>
        <dbReference type="ARBA" id="ARBA00012528"/>
    </source>
</evidence>
<dbReference type="PANTHER" id="PTHR45138:SF9">
    <property type="entry name" value="DIGUANYLATE CYCLASE DGCM-RELATED"/>
    <property type="match status" value="1"/>
</dbReference>
<evidence type="ECO:0000256" key="3">
    <source>
        <dbReference type="ARBA" id="ARBA00034247"/>
    </source>
</evidence>
<evidence type="ECO:0000259" key="5">
    <source>
        <dbReference type="PROSITE" id="PS50887"/>
    </source>
</evidence>
<name>A0A370DAX2_9GAMM</name>
<dbReference type="InterPro" id="IPR043128">
    <property type="entry name" value="Rev_trsase/Diguanyl_cyclase"/>
</dbReference>
<gene>
    <name evidence="6" type="ORF">DIZ80_15305</name>
</gene>
<evidence type="ECO:0000256" key="1">
    <source>
        <dbReference type="ARBA" id="ARBA00001946"/>
    </source>
</evidence>
<evidence type="ECO:0000313" key="6">
    <source>
        <dbReference type="EMBL" id="RDH81447.1"/>
    </source>
</evidence>
<evidence type="ECO:0000256" key="4">
    <source>
        <dbReference type="SAM" id="Phobius"/>
    </source>
</evidence>
<dbReference type="EMBL" id="QFXC01000013">
    <property type="protein sequence ID" value="RDH81447.1"/>
    <property type="molecule type" value="Genomic_DNA"/>
</dbReference>
<dbReference type="InterPro" id="IPR000160">
    <property type="entry name" value="GGDEF_dom"/>
</dbReference>
<dbReference type="GO" id="GO:1902201">
    <property type="term" value="P:negative regulation of bacterial-type flagellum-dependent cell motility"/>
    <property type="evidence" value="ECO:0007669"/>
    <property type="project" value="TreeGrafter"/>
</dbReference>
<dbReference type="GO" id="GO:0005886">
    <property type="term" value="C:plasma membrane"/>
    <property type="evidence" value="ECO:0007669"/>
    <property type="project" value="TreeGrafter"/>
</dbReference>
<comment type="caution">
    <text evidence="6">The sequence shown here is derived from an EMBL/GenBank/DDBJ whole genome shotgun (WGS) entry which is preliminary data.</text>
</comment>
<dbReference type="InterPro" id="IPR029787">
    <property type="entry name" value="Nucleotide_cyclase"/>
</dbReference>
<dbReference type="NCBIfam" id="TIGR00254">
    <property type="entry name" value="GGDEF"/>
    <property type="match status" value="1"/>
</dbReference>
<organism evidence="6 7">
    <name type="scientific">endosymbiont of Galathealinum brachiosum</name>
    <dbReference type="NCBI Taxonomy" id="2200906"/>
    <lineage>
        <taxon>Bacteria</taxon>
        <taxon>Pseudomonadati</taxon>
        <taxon>Pseudomonadota</taxon>
        <taxon>Gammaproteobacteria</taxon>
        <taxon>sulfur-oxidizing symbionts</taxon>
    </lineage>
</organism>
<evidence type="ECO:0000313" key="7">
    <source>
        <dbReference type="Proteomes" id="UP000254266"/>
    </source>
</evidence>
<feature type="transmembrane region" description="Helical" evidence="4">
    <location>
        <begin position="188"/>
        <end position="209"/>
    </location>
</feature>
<feature type="domain" description="GGDEF" evidence="5">
    <location>
        <begin position="253"/>
        <end position="390"/>
    </location>
</feature>
<keyword evidence="7" id="KW-1185">Reference proteome</keyword>
<dbReference type="EC" id="2.7.7.65" evidence="2"/>
<feature type="transmembrane region" description="Helical" evidence="4">
    <location>
        <begin position="12"/>
        <end position="35"/>
    </location>
</feature>